<evidence type="ECO:0000313" key="3">
    <source>
        <dbReference type="Proteomes" id="UP001165121"/>
    </source>
</evidence>
<comment type="caution">
    <text evidence="2">The sequence shown here is derived from an EMBL/GenBank/DDBJ whole genome shotgun (WGS) entry which is preliminary data.</text>
</comment>
<evidence type="ECO:0000313" key="2">
    <source>
        <dbReference type="EMBL" id="GMF54209.1"/>
    </source>
</evidence>
<dbReference type="Proteomes" id="UP001165121">
    <property type="component" value="Unassembled WGS sequence"/>
</dbReference>
<gene>
    <name evidence="2" type="ORF">Pfra01_002256600</name>
</gene>
<keyword evidence="1" id="KW-0732">Signal</keyword>
<keyword evidence="3" id="KW-1185">Reference proteome</keyword>
<dbReference type="OrthoDB" id="119168at2759"/>
<feature type="chain" id="PRO_5040955160" evidence="1">
    <location>
        <begin position="20"/>
        <end position="117"/>
    </location>
</feature>
<feature type="signal peptide" evidence="1">
    <location>
        <begin position="1"/>
        <end position="19"/>
    </location>
</feature>
<dbReference type="EMBL" id="BSXT01003461">
    <property type="protein sequence ID" value="GMF54209.1"/>
    <property type="molecule type" value="Genomic_DNA"/>
</dbReference>
<reference evidence="2" key="1">
    <citation type="submission" date="2023-04" db="EMBL/GenBank/DDBJ databases">
        <title>Phytophthora fragariaefolia NBRC 109709.</title>
        <authorList>
            <person name="Ichikawa N."/>
            <person name="Sato H."/>
            <person name="Tonouchi N."/>
        </authorList>
    </citation>
    <scope>NUCLEOTIDE SEQUENCE</scope>
    <source>
        <strain evidence="2">NBRC 109709</strain>
    </source>
</reference>
<evidence type="ECO:0000256" key="1">
    <source>
        <dbReference type="SAM" id="SignalP"/>
    </source>
</evidence>
<name>A0A9W7D4F5_9STRA</name>
<dbReference type="AlphaFoldDB" id="A0A9W7D4F5"/>
<accession>A0A9W7D4F5</accession>
<sequence>MAPSALWVAMCCHMMKVYQAPTMCLLLVSDNFYTRHTLAKAILAFTDGEMRTLGTARIGLQGKWNGGMLEAAKDRCKGVERGTWELIVADDLPVDWEKQQKLIRTHRNDSLLTNKLN</sequence>
<organism evidence="2 3">
    <name type="scientific">Phytophthora fragariaefolia</name>
    <dbReference type="NCBI Taxonomy" id="1490495"/>
    <lineage>
        <taxon>Eukaryota</taxon>
        <taxon>Sar</taxon>
        <taxon>Stramenopiles</taxon>
        <taxon>Oomycota</taxon>
        <taxon>Peronosporomycetes</taxon>
        <taxon>Peronosporales</taxon>
        <taxon>Peronosporaceae</taxon>
        <taxon>Phytophthora</taxon>
    </lineage>
</organism>
<protein>
    <submittedName>
        <fullName evidence="2">Unnamed protein product</fullName>
    </submittedName>
</protein>
<proteinExistence type="predicted"/>